<comment type="caution">
    <text evidence="1">The sequence shown here is derived from an EMBL/GenBank/DDBJ whole genome shotgun (WGS) entry which is preliminary data.</text>
</comment>
<gene>
    <name evidence="1" type="ORF">UT17_C0002G0216</name>
</gene>
<name>A0A0G0LKU5_9BACT</name>
<reference evidence="1 2" key="1">
    <citation type="journal article" date="2015" name="Nature">
        <title>rRNA introns, odd ribosomes, and small enigmatic genomes across a large radiation of phyla.</title>
        <authorList>
            <person name="Brown C.T."/>
            <person name="Hug L.A."/>
            <person name="Thomas B.C."/>
            <person name="Sharon I."/>
            <person name="Castelle C.J."/>
            <person name="Singh A."/>
            <person name="Wilkins M.J."/>
            <person name="Williams K.H."/>
            <person name="Banfield J.F."/>
        </authorList>
    </citation>
    <scope>NUCLEOTIDE SEQUENCE [LARGE SCALE GENOMIC DNA]</scope>
</reference>
<sequence length="104" mass="11775">MKEQEKPVITDRGMPIVTSETFNKILDADRKGSEPWGEMLNRVKDRLVKEQPVLAGFLESQGSKFEPEEMLHILEVAIGVYALLEQQANINKMSDTFSVTPEPK</sequence>
<dbReference type="Proteomes" id="UP000034774">
    <property type="component" value="Unassembled WGS sequence"/>
</dbReference>
<evidence type="ECO:0000313" key="1">
    <source>
        <dbReference type="EMBL" id="KKQ92553.1"/>
    </source>
</evidence>
<organism evidence="1 2">
    <name type="scientific">Candidatus Woesebacteria bacterium GW2011_GWB1_39_10</name>
    <dbReference type="NCBI Taxonomy" id="1618572"/>
    <lineage>
        <taxon>Bacteria</taxon>
        <taxon>Candidatus Woeseibacteriota</taxon>
    </lineage>
</organism>
<protein>
    <submittedName>
        <fullName evidence="1">Uncharacterized protein</fullName>
    </submittedName>
</protein>
<evidence type="ECO:0000313" key="2">
    <source>
        <dbReference type="Proteomes" id="UP000034774"/>
    </source>
</evidence>
<proteinExistence type="predicted"/>
<dbReference type="STRING" id="1618572.UT17_C0002G0216"/>
<accession>A0A0G0LKU5</accession>
<dbReference type="AlphaFoldDB" id="A0A0G0LKU5"/>
<dbReference type="EMBL" id="LBVU01000002">
    <property type="protein sequence ID" value="KKQ92553.1"/>
    <property type="molecule type" value="Genomic_DNA"/>
</dbReference>